<dbReference type="AlphaFoldDB" id="A0A8C0IQS2"/>
<dbReference type="Gene3D" id="2.60.40.10">
    <property type="entry name" value="Immunoglobulins"/>
    <property type="match status" value="1"/>
</dbReference>
<dbReference type="InterPro" id="IPR036179">
    <property type="entry name" value="Ig-like_dom_sf"/>
</dbReference>
<dbReference type="Proteomes" id="UP000694404">
    <property type="component" value="Unplaced"/>
</dbReference>
<protein>
    <submittedName>
        <fullName evidence="1">Uncharacterized protein</fullName>
    </submittedName>
</protein>
<accession>A0A8C0IQS2</accession>
<evidence type="ECO:0000313" key="2">
    <source>
        <dbReference type="Proteomes" id="UP000694404"/>
    </source>
</evidence>
<reference evidence="1" key="2">
    <citation type="submission" date="2025-09" db="UniProtKB">
        <authorList>
            <consortium name="Ensembl"/>
        </authorList>
    </citation>
    <scope>IDENTIFICATION</scope>
</reference>
<keyword evidence="2" id="KW-1185">Reference proteome</keyword>
<name>A0A8C0IQS2_CHEAB</name>
<sequence length="77" mass="8287">MSIFMIVFSTGVQSEVQLVQSGAEIKKPGESVKISCKHQGSLSPTTICIGSGKLLGKDWFGLEELTLKMVLLAMMTP</sequence>
<organism evidence="1 2">
    <name type="scientific">Chelonoidis abingdonii</name>
    <name type="common">Abingdon island giant tortoise</name>
    <name type="synonym">Testudo abingdonii</name>
    <dbReference type="NCBI Taxonomy" id="106734"/>
    <lineage>
        <taxon>Eukaryota</taxon>
        <taxon>Metazoa</taxon>
        <taxon>Chordata</taxon>
        <taxon>Craniata</taxon>
        <taxon>Vertebrata</taxon>
        <taxon>Euteleostomi</taxon>
        <taxon>Archelosauria</taxon>
        <taxon>Testudinata</taxon>
        <taxon>Testudines</taxon>
        <taxon>Cryptodira</taxon>
        <taxon>Durocryptodira</taxon>
        <taxon>Testudinoidea</taxon>
        <taxon>Testudinidae</taxon>
        <taxon>Chelonoidis</taxon>
    </lineage>
</organism>
<dbReference type="Ensembl" id="ENSCABT00000013740.1">
    <property type="protein sequence ID" value="ENSCABP00000012534.1"/>
    <property type="gene ID" value="ENSCABG00000009389.1"/>
</dbReference>
<dbReference type="SUPFAM" id="SSF48726">
    <property type="entry name" value="Immunoglobulin"/>
    <property type="match status" value="1"/>
</dbReference>
<reference evidence="1" key="1">
    <citation type="submission" date="2025-08" db="UniProtKB">
        <authorList>
            <consortium name="Ensembl"/>
        </authorList>
    </citation>
    <scope>IDENTIFICATION</scope>
</reference>
<proteinExistence type="predicted"/>
<dbReference type="InterPro" id="IPR013783">
    <property type="entry name" value="Ig-like_fold"/>
</dbReference>
<evidence type="ECO:0000313" key="1">
    <source>
        <dbReference type="Ensembl" id="ENSCABP00000012534.1"/>
    </source>
</evidence>